<name>A0A4Y7NJH7_9CRUS</name>
<comment type="subcellular location">
    <subcellularLocation>
        <location evidence="1">Membrane</location>
        <topology evidence="1">Multi-pass membrane protein</topology>
    </subcellularLocation>
</comment>
<evidence type="ECO:0000256" key="6">
    <source>
        <dbReference type="SAM" id="Phobius"/>
    </source>
</evidence>
<organism evidence="7">
    <name type="scientific">Moina brachiata</name>
    <dbReference type="NCBI Taxonomy" id="675436"/>
    <lineage>
        <taxon>Eukaryota</taxon>
        <taxon>Metazoa</taxon>
        <taxon>Ecdysozoa</taxon>
        <taxon>Arthropoda</taxon>
        <taxon>Crustacea</taxon>
        <taxon>Branchiopoda</taxon>
        <taxon>Diplostraca</taxon>
        <taxon>Cladocera</taxon>
        <taxon>Anomopoda</taxon>
        <taxon>Moinidae</taxon>
        <taxon>Moina</taxon>
    </lineage>
</organism>
<keyword evidence="4 6" id="KW-1133">Transmembrane helix</keyword>
<sequence>MTFLVLACALPQYGNWWPFFLVAFYLLVPFPLVISKRYGDSSGGTNPCREMAVFITSIMVISAFGLPVILARAPLAAPVIAWGAAWLSITANVIIFLTIMGFFMAFDNDDVDYSMW</sequence>
<dbReference type="GO" id="GO:0005768">
    <property type="term" value="C:endosome"/>
    <property type="evidence" value="ECO:0007669"/>
    <property type="project" value="TreeGrafter"/>
</dbReference>
<dbReference type="InterPro" id="IPR007262">
    <property type="entry name" value="Vps55/LEPROT"/>
</dbReference>
<evidence type="ECO:0000256" key="5">
    <source>
        <dbReference type="ARBA" id="ARBA00023136"/>
    </source>
</evidence>
<evidence type="ECO:0000256" key="4">
    <source>
        <dbReference type="ARBA" id="ARBA00022989"/>
    </source>
</evidence>
<dbReference type="PANTHER" id="PTHR12050:SF0">
    <property type="entry name" value="RH04491P"/>
    <property type="match status" value="1"/>
</dbReference>
<evidence type="ECO:0000256" key="1">
    <source>
        <dbReference type="ARBA" id="ARBA00004141"/>
    </source>
</evidence>
<keyword evidence="5 6" id="KW-0472">Membrane</keyword>
<evidence type="ECO:0000256" key="3">
    <source>
        <dbReference type="ARBA" id="ARBA00022692"/>
    </source>
</evidence>
<dbReference type="GO" id="GO:0016020">
    <property type="term" value="C:membrane"/>
    <property type="evidence" value="ECO:0007669"/>
    <property type="project" value="UniProtKB-SubCell"/>
</dbReference>
<accession>A0A4Y7NJH7</accession>
<feature type="transmembrane region" description="Helical" evidence="6">
    <location>
        <begin position="54"/>
        <end position="73"/>
    </location>
</feature>
<keyword evidence="3 6" id="KW-0812">Transmembrane</keyword>
<gene>
    <name evidence="7" type="primary">EOG090X0J87</name>
</gene>
<protein>
    <submittedName>
        <fullName evidence="7">EOG090X0J87</fullName>
    </submittedName>
</protein>
<reference evidence="7" key="1">
    <citation type="submission" date="2018-08" db="EMBL/GenBank/DDBJ databases">
        <authorList>
            <person name="Cornetti L."/>
        </authorList>
    </citation>
    <scope>NUCLEOTIDE SEQUENCE</scope>
    <source>
        <strain evidence="7">DE-FRO-2-1</strain>
    </source>
</reference>
<dbReference type="Pfam" id="PF04133">
    <property type="entry name" value="Vps55"/>
    <property type="match status" value="1"/>
</dbReference>
<feature type="transmembrane region" description="Helical" evidence="6">
    <location>
        <begin position="79"/>
        <end position="106"/>
    </location>
</feature>
<comment type="similarity">
    <text evidence="2">Belongs to the OB-RGRP/VPS55 family.</text>
</comment>
<dbReference type="EMBL" id="LR023761">
    <property type="protein sequence ID" value="SVE93380.1"/>
    <property type="molecule type" value="mRNA"/>
</dbReference>
<dbReference type="GO" id="GO:0032511">
    <property type="term" value="P:late endosome to vacuole transport via multivesicular body sorting pathway"/>
    <property type="evidence" value="ECO:0007669"/>
    <property type="project" value="TreeGrafter"/>
</dbReference>
<dbReference type="AlphaFoldDB" id="A0A4Y7NJH7"/>
<feature type="transmembrane region" description="Helical" evidence="6">
    <location>
        <begin position="16"/>
        <end position="34"/>
    </location>
</feature>
<evidence type="ECO:0000256" key="2">
    <source>
        <dbReference type="ARBA" id="ARBA00005645"/>
    </source>
</evidence>
<dbReference type="PANTHER" id="PTHR12050">
    <property type="entry name" value="LEPTIN RECEPTOR-RELATED"/>
    <property type="match status" value="1"/>
</dbReference>
<proteinExistence type="evidence at transcript level"/>
<evidence type="ECO:0000313" key="7">
    <source>
        <dbReference type="EMBL" id="SVE93380.1"/>
    </source>
</evidence>